<dbReference type="Proteomes" id="UP000550729">
    <property type="component" value="Unassembled WGS sequence"/>
</dbReference>
<keyword evidence="11" id="KW-1185">Reference proteome</keyword>
<dbReference type="Gene3D" id="1.10.510.10">
    <property type="entry name" value="Transferase(Phosphotransferase) domain 1"/>
    <property type="match status" value="1"/>
</dbReference>
<evidence type="ECO:0000256" key="5">
    <source>
        <dbReference type="ARBA" id="ARBA00022777"/>
    </source>
</evidence>
<keyword evidence="6" id="KW-0067">ATP-binding</keyword>
<evidence type="ECO:0000256" key="7">
    <source>
        <dbReference type="SAM" id="MobiDB-lite"/>
    </source>
</evidence>
<evidence type="ECO:0000313" key="10">
    <source>
        <dbReference type="EMBL" id="NMO01535.1"/>
    </source>
</evidence>
<keyword evidence="4" id="KW-0547">Nucleotide-binding</keyword>
<feature type="compositionally biased region" description="Polar residues" evidence="7">
    <location>
        <begin position="355"/>
        <end position="371"/>
    </location>
</feature>
<keyword evidence="3" id="KW-0808">Transferase</keyword>
<comment type="caution">
    <text evidence="10">The sequence shown here is derived from an EMBL/GenBank/DDBJ whole genome shotgun (WGS) entry which is preliminary data.</text>
</comment>
<dbReference type="InterPro" id="IPR011009">
    <property type="entry name" value="Kinase-like_dom_sf"/>
</dbReference>
<evidence type="ECO:0000256" key="8">
    <source>
        <dbReference type="SAM" id="Phobius"/>
    </source>
</evidence>
<protein>
    <recommendedName>
        <fullName evidence="1">non-specific serine/threonine protein kinase</fullName>
        <ecNumber evidence="1">2.7.11.1</ecNumber>
    </recommendedName>
</protein>
<feature type="region of interest" description="Disordered" evidence="7">
    <location>
        <begin position="415"/>
        <end position="442"/>
    </location>
</feature>
<dbReference type="InterPro" id="IPR000719">
    <property type="entry name" value="Prot_kinase_dom"/>
</dbReference>
<feature type="compositionally biased region" description="Pro residues" evidence="7">
    <location>
        <begin position="274"/>
        <end position="286"/>
    </location>
</feature>
<dbReference type="EMBL" id="JABBNB010000008">
    <property type="protein sequence ID" value="NMO01535.1"/>
    <property type="molecule type" value="Genomic_DNA"/>
</dbReference>
<dbReference type="InterPro" id="IPR008271">
    <property type="entry name" value="Ser/Thr_kinase_AS"/>
</dbReference>
<dbReference type="EC" id="2.7.11.1" evidence="1"/>
<feature type="transmembrane region" description="Helical" evidence="8">
    <location>
        <begin position="387"/>
        <end position="410"/>
    </location>
</feature>
<gene>
    <name evidence="10" type="ORF">HH308_09955</name>
</gene>
<feature type="compositionally biased region" description="Low complexity" evidence="7">
    <location>
        <begin position="415"/>
        <end position="434"/>
    </location>
</feature>
<keyword evidence="8" id="KW-1133">Transmembrane helix</keyword>
<dbReference type="Pfam" id="PF00069">
    <property type="entry name" value="Pkinase"/>
    <property type="match status" value="1"/>
</dbReference>
<keyword evidence="2 10" id="KW-0723">Serine/threonine-protein kinase</keyword>
<dbReference type="GO" id="GO:0004674">
    <property type="term" value="F:protein serine/threonine kinase activity"/>
    <property type="evidence" value="ECO:0007669"/>
    <property type="project" value="UniProtKB-KW"/>
</dbReference>
<name>A0A848KXF6_9ACTN</name>
<dbReference type="GO" id="GO:0005524">
    <property type="term" value="F:ATP binding"/>
    <property type="evidence" value="ECO:0007669"/>
    <property type="project" value="UniProtKB-KW"/>
</dbReference>
<organism evidence="10 11">
    <name type="scientific">Gordonia asplenii</name>
    <dbReference type="NCBI Taxonomy" id="2725283"/>
    <lineage>
        <taxon>Bacteria</taxon>
        <taxon>Bacillati</taxon>
        <taxon>Actinomycetota</taxon>
        <taxon>Actinomycetes</taxon>
        <taxon>Mycobacteriales</taxon>
        <taxon>Gordoniaceae</taxon>
        <taxon>Gordonia</taxon>
    </lineage>
</organism>
<evidence type="ECO:0000256" key="4">
    <source>
        <dbReference type="ARBA" id="ARBA00022741"/>
    </source>
</evidence>
<dbReference type="PROSITE" id="PS50011">
    <property type="entry name" value="PROTEIN_KINASE_DOM"/>
    <property type="match status" value="1"/>
</dbReference>
<dbReference type="RefSeq" id="WP_170194039.1">
    <property type="nucleotide sequence ID" value="NZ_JABBNB010000008.1"/>
</dbReference>
<accession>A0A848KXF6</accession>
<feature type="region of interest" description="Disordered" evidence="7">
    <location>
        <begin position="274"/>
        <end position="381"/>
    </location>
</feature>
<evidence type="ECO:0000256" key="6">
    <source>
        <dbReference type="ARBA" id="ARBA00022840"/>
    </source>
</evidence>
<keyword evidence="8" id="KW-0812">Transmembrane</keyword>
<feature type="compositionally biased region" description="Pro residues" evidence="7">
    <location>
        <begin position="343"/>
        <end position="353"/>
    </location>
</feature>
<evidence type="ECO:0000313" key="11">
    <source>
        <dbReference type="Proteomes" id="UP000550729"/>
    </source>
</evidence>
<reference evidence="10 11" key="1">
    <citation type="submission" date="2020-04" db="EMBL/GenBank/DDBJ databases">
        <title>Gordonia sp. nov. TBRC 11910.</title>
        <authorList>
            <person name="Suriyachadkun C."/>
        </authorList>
    </citation>
    <scope>NUCLEOTIDE SEQUENCE [LARGE SCALE GENOMIC DNA]</scope>
    <source>
        <strain evidence="10 11">TBRC 11910</strain>
    </source>
</reference>
<evidence type="ECO:0000256" key="3">
    <source>
        <dbReference type="ARBA" id="ARBA00022679"/>
    </source>
</evidence>
<evidence type="ECO:0000256" key="1">
    <source>
        <dbReference type="ARBA" id="ARBA00012513"/>
    </source>
</evidence>
<dbReference type="PROSITE" id="PS00108">
    <property type="entry name" value="PROTEIN_KINASE_ST"/>
    <property type="match status" value="1"/>
</dbReference>
<evidence type="ECO:0000256" key="2">
    <source>
        <dbReference type="ARBA" id="ARBA00022527"/>
    </source>
</evidence>
<sequence length="595" mass="62076">MTMDPGEQFAGYRIVRQLGSGGMGEVYLVENGLLKRQEALKVVRGASIDPNFVARFTNEARMVAALDHPAIVTIFAYGVEEGIPWFTMSYVAGGDLTEEKLRAAEVSTVLGQVAGALDYAHSHSVVHRDIKPANIVVRRGADGVIDRAILLDFGIAKAADSAKLTATASFIGSAAYMAPEVIRGGTADALSDQYSLACSAFEVLAGRQPFAAVDVAGMLMAHLSANVPSVARRDPSLAALDPVFDRALAKDPARRYRTCVEFATAFAAAVNGPTPPAPAPPAPTPTAPATAGPGESVTAAVRRPDAVTRQINVARTRPQRPPQNQQQRRPPSPAPNPTARLQPGPPPRNPLPPNTSQSFSGTPDQRPTTQLPTAPVPAASPRRRRTLMVAVAVTAIVVIGIVTAVVVFVMSPDTPSTVAGSSSTTTSSVAPSTTVEQSSTAYTPTTVAGRTLTEAASAIAGTCLTLRGANANSMTAVTVSCDGSDDMSFISAGLASAAGTCTNDNYIVMRFPGFADKLCMAPNMQQGRCYQINPDNIVEYGLVGCDTQAAAGATIYRVAQRVNGTAKCTVGSPVNFDQPSPLGYCLVPQRARPTS</sequence>
<keyword evidence="5 10" id="KW-0418">Kinase</keyword>
<dbReference type="CDD" id="cd14014">
    <property type="entry name" value="STKc_PknB_like"/>
    <property type="match status" value="1"/>
</dbReference>
<keyword evidence="8" id="KW-0472">Membrane</keyword>
<feature type="domain" description="Protein kinase" evidence="9">
    <location>
        <begin position="12"/>
        <end position="267"/>
    </location>
</feature>
<dbReference type="SMART" id="SM00220">
    <property type="entry name" value="S_TKc"/>
    <property type="match status" value="1"/>
</dbReference>
<dbReference type="PANTHER" id="PTHR43289">
    <property type="entry name" value="MITOGEN-ACTIVATED PROTEIN KINASE KINASE KINASE 20-RELATED"/>
    <property type="match status" value="1"/>
</dbReference>
<dbReference type="Gene3D" id="3.30.200.20">
    <property type="entry name" value="Phosphorylase Kinase, domain 1"/>
    <property type="match status" value="1"/>
</dbReference>
<proteinExistence type="predicted"/>
<dbReference type="PANTHER" id="PTHR43289:SF6">
    <property type="entry name" value="SERINE_THREONINE-PROTEIN KINASE NEKL-3"/>
    <property type="match status" value="1"/>
</dbReference>
<evidence type="ECO:0000259" key="9">
    <source>
        <dbReference type="PROSITE" id="PS50011"/>
    </source>
</evidence>
<dbReference type="AlphaFoldDB" id="A0A848KXF6"/>
<dbReference type="SUPFAM" id="SSF56112">
    <property type="entry name" value="Protein kinase-like (PK-like)"/>
    <property type="match status" value="1"/>
</dbReference>